<dbReference type="Proteomes" id="UP000499080">
    <property type="component" value="Unassembled WGS sequence"/>
</dbReference>
<sequence>MMNETRTFLDLNYKSLCVRRKTDKIRFANQNPLPHLRTSCPRKKTPSAPANEQFANQNPRSHLQTSRLKRFANRKPHSHLQTKCSLVVCEPKSPSTPANQLVSNG</sequence>
<organism evidence="2 3">
    <name type="scientific">Araneus ventricosus</name>
    <name type="common">Orbweaver spider</name>
    <name type="synonym">Epeira ventricosa</name>
    <dbReference type="NCBI Taxonomy" id="182803"/>
    <lineage>
        <taxon>Eukaryota</taxon>
        <taxon>Metazoa</taxon>
        <taxon>Ecdysozoa</taxon>
        <taxon>Arthropoda</taxon>
        <taxon>Chelicerata</taxon>
        <taxon>Arachnida</taxon>
        <taxon>Araneae</taxon>
        <taxon>Araneomorphae</taxon>
        <taxon>Entelegynae</taxon>
        <taxon>Araneoidea</taxon>
        <taxon>Araneidae</taxon>
        <taxon>Araneus</taxon>
    </lineage>
</organism>
<evidence type="ECO:0000256" key="1">
    <source>
        <dbReference type="SAM" id="MobiDB-lite"/>
    </source>
</evidence>
<feature type="compositionally biased region" description="Basic residues" evidence="1">
    <location>
        <begin position="67"/>
        <end position="80"/>
    </location>
</feature>
<evidence type="ECO:0000313" key="2">
    <source>
        <dbReference type="EMBL" id="GBO29697.1"/>
    </source>
</evidence>
<evidence type="ECO:0000313" key="3">
    <source>
        <dbReference type="Proteomes" id="UP000499080"/>
    </source>
</evidence>
<keyword evidence="3" id="KW-1185">Reference proteome</keyword>
<protein>
    <submittedName>
        <fullName evidence="2">Uncharacterized protein</fullName>
    </submittedName>
</protein>
<dbReference type="EMBL" id="BGPR01052869">
    <property type="protein sequence ID" value="GBO29697.1"/>
    <property type="molecule type" value="Genomic_DNA"/>
</dbReference>
<proteinExistence type="predicted"/>
<reference evidence="2 3" key="1">
    <citation type="journal article" date="2019" name="Sci. Rep.">
        <title>Orb-weaving spider Araneus ventricosus genome elucidates the spidroin gene catalogue.</title>
        <authorList>
            <person name="Kono N."/>
            <person name="Nakamura H."/>
            <person name="Ohtoshi R."/>
            <person name="Moran D.A.P."/>
            <person name="Shinohara A."/>
            <person name="Yoshida Y."/>
            <person name="Fujiwara M."/>
            <person name="Mori M."/>
            <person name="Tomita M."/>
            <person name="Arakawa K."/>
        </authorList>
    </citation>
    <scope>NUCLEOTIDE SEQUENCE [LARGE SCALE GENOMIC DNA]</scope>
</reference>
<gene>
    <name evidence="2" type="ORF">AVEN_43335_1</name>
</gene>
<comment type="caution">
    <text evidence="2">The sequence shown here is derived from an EMBL/GenBank/DDBJ whole genome shotgun (WGS) entry which is preliminary data.</text>
</comment>
<name>A0A4Y2W102_ARAVE</name>
<feature type="compositionally biased region" description="Polar residues" evidence="1">
    <location>
        <begin position="48"/>
        <end position="66"/>
    </location>
</feature>
<dbReference type="AlphaFoldDB" id="A0A4Y2W102"/>
<accession>A0A4Y2W102</accession>
<feature type="region of interest" description="Disordered" evidence="1">
    <location>
        <begin position="30"/>
        <end position="80"/>
    </location>
</feature>